<accession>A0A6M3KMQ3</accession>
<dbReference type="InterPro" id="IPR054221">
    <property type="entry name" value="DUF6941"/>
</dbReference>
<name>A0A6M3KMQ3_9ZZZZ</name>
<gene>
    <name evidence="1" type="ORF">MM415A00396_0024</name>
</gene>
<evidence type="ECO:0000313" key="1">
    <source>
        <dbReference type="EMBL" id="QJA82588.1"/>
    </source>
</evidence>
<dbReference type="EMBL" id="MT142491">
    <property type="protein sequence ID" value="QJA82588.1"/>
    <property type="molecule type" value="Genomic_DNA"/>
</dbReference>
<reference evidence="1" key="1">
    <citation type="submission" date="2020-03" db="EMBL/GenBank/DDBJ databases">
        <title>The deep terrestrial virosphere.</title>
        <authorList>
            <person name="Holmfeldt K."/>
            <person name="Nilsson E."/>
            <person name="Simone D."/>
            <person name="Lopez-Fernandez M."/>
            <person name="Wu X."/>
            <person name="de Brujin I."/>
            <person name="Lundin D."/>
            <person name="Andersson A."/>
            <person name="Bertilsson S."/>
            <person name="Dopson M."/>
        </authorList>
    </citation>
    <scope>NUCLEOTIDE SEQUENCE</scope>
    <source>
        <strain evidence="1">MM415A00396</strain>
    </source>
</reference>
<dbReference type="Pfam" id="PF22091">
    <property type="entry name" value="DUF6941"/>
    <property type="match status" value="1"/>
</dbReference>
<sequence>MSRNVFTIFSDDVRHEVGGKVSYIGCYSGKLLVANFPVVLSKLCLTVKVTTPVSKPFEHLTVKVYKDDELIAEGGVPQEELKGKAPPESLGDEPASNKLRAIQIGFVFSPFMVDAPGLLRVRVENEGRELKGTGLRIQQAPEGMVLPMI</sequence>
<protein>
    <submittedName>
        <fullName evidence="1">Uncharacterized protein</fullName>
    </submittedName>
</protein>
<dbReference type="AlphaFoldDB" id="A0A6M3KMQ3"/>
<organism evidence="1">
    <name type="scientific">viral metagenome</name>
    <dbReference type="NCBI Taxonomy" id="1070528"/>
    <lineage>
        <taxon>unclassified sequences</taxon>
        <taxon>metagenomes</taxon>
        <taxon>organismal metagenomes</taxon>
    </lineage>
</organism>
<proteinExistence type="predicted"/>